<keyword evidence="3 6" id="KW-0812">Transmembrane</keyword>
<feature type="transmembrane region" description="Helical" evidence="6">
    <location>
        <begin position="77"/>
        <end position="95"/>
    </location>
</feature>
<dbReference type="EMBL" id="JAPQER010000005">
    <property type="protein sequence ID" value="MCY6485100.1"/>
    <property type="molecule type" value="Genomic_DNA"/>
</dbReference>
<dbReference type="RefSeq" id="WP_268041423.1">
    <property type="nucleotide sequence ID" value="NZ_JAPQER010000005.1"/>
</dbReference>
<gene>
    <name evidence="6" type="primary">mprF</name>
    <name evidence="8" type="ORF">OW763_12195</name>
</gene>
<evidence type="ECO:0000256" key="6">
    <source>
        <dbReference type="RuleBase" id="RU363042"/>
    </source>
</evidence>
<feature type="transmembrane region" description="Helical" evidence="6">
    <location>
        <begin position="303"/>
        <end position="327"/>
    </location>
</feature>
<feature type="transmembrane region" description="Helical" evidence="6">
    <location>
        <begin position="115"/>
        <end position="140"/>
    </location>
</feature>
<reference evidence="8" key="1">
    <citation type="submission" date="2022-12" db="EMBL/GenBank/DDBJ databases">
        <authorList>
            <person name="Wang J."/>
        </authorList>
    </citation>
    <scope>NUCLEOTIDE SEQUENCE</scope>
    <source>
        <strain evidence="8">HY-45-18</strain>
    </source>
</reference>
<accession>A0ABT4D1H5</accession>
<evidence type="ECO:0000313" key="9">
    <source>
        <dbReference type="Proteomes" id="UP001078443"/>
    </source>
</evidence>
<feature type="coiled-coil region" evidence="7">
    <location>
        <begin position="197"/>
        <end position="224"/>
    </location>
</feature>
<evidence type="ECO:0000256" key="5">
    <source>
        <dbReference type="ARBA" id="ARBA00023136"/>
    </source>
</evidence>
<keyword evidence="4 6" id="KW-1133">Transmembrane helix</keyword>
<dbReference type="PANTHER" id="PTHR37693:SF1">
    <property type="entry name" value="INTEGRAL MEMBRANE PROTEIN"/>
    <property type="match status" value="1"/>
</dbReference>
<feature type="transmembrane region" description="Helical" evidence="6">
    <location>
        <begin position="5"/>
        <end position="23"/>
    </location>
</feature>
<evidence type="ECO:0000313" key="8">
    <source>
        <dbReference type="EMBL" id="MCY6485100.1"/>
    </source>
</evidence>
<keyword evidence="5 6" id="KW-0472">Membrane</keyword>
<feature type="transmembrane region" description="Helical" evidence="6">
    <location>
        <begin position="43"/>
        <end position="65"/>
    </location>
</feature>
<comment type="similarity">
    <text evidence="6">Belongs to the LPG synthase family.</text>
</comment>
<keyword evidence="6" id="KW-0443">Lipid metabolism</keyword>
<evidence type="ECO:0000256" key="7">
    <source>
        <dbReference type="SAM" id="Coils"/>
    </source>
</evidence>
<dbReference type="EC" id="2.3.2.3" evidence="6"/>
<dbReference type="Proteomes" id="UP001078443">
    <property type="component" value="Unassembled WGS sequence"/>
</dbReference>
<keyword evidence="6" id="KW-0808">Transferase</keyword>
<comment type="function">
    <text evidence="6">Catalyzes the transfer of a lysyl group from L-lysyl-tRNA(Lys) to membrane-bound phosphatidylglycerol (PG), which produces lysylphosphatidylglycerol (LPG), a major component of the bacterial membrane with a positive net charge. LPG synthesis contributes to bacterial virulence as it is involved in the resistance mechanism against cationic antimicrobial peptides (CAMP) produces by the host's immune system (defensins, cathelicidins) and by the competing microorganisms.</text>
</comment>
<evidence type="ECO:0000256" key="2">
    <source>
        <dbReference type="ARBA" id="ARBA00022475"/>
    </source>
</evidence>
<feature type="transmembrane region" description="Helical" evidence="6">
    <location>
        <begin position="227"/>
        <end position="248"/>
    </location>
</feature>
<feature type="transmembrane region" description="Helical" evidence="6">
    <location>
        <begin position="152"/>
        <end position="175"/>
    </location>
</feature>
<dbReference type="InterPro" id="IPR022791">
    <property type="entry name" value="L-PG_synthase/AglD"/>
</dbReference>
<evidence type="ECO:0000256" key="4">
    <source>
        <dbReference type="ARBA" id="ARBA00022989"/>
    </source>
</evidence>
<evidence type="ECO:0000256" key="1">
    <source>
        <dbReference type="ARBA" id="ARBA00004651"/>
    </source>
</evidence>
<keyword evidence="7" id="KW-0175">Coiled coil</keyword>
<dbReference type="NCBIfam" id="TIGR00374">
    <property type="entry name" value="flippase-like domain"/>
    <property type="match status" value="1"/>
</dbReference>
<comment type="caution">
    <text evidence="8">The sequence shown here is derived from an EMBL/GenBank/DDBJ whole genome shotgun (WGS) entry which is preliminary data.</text>
</comment>
<evidence type="ECO:0000256" key="3">
    <source>
        <dbReference type="ARBA" id="ARBA00022692"/>
    </source>
</evidence>
<proteinExistence type="inferred from homology"/>
<dbReference type="PANTHER" id="PTHR37693">
    <property type="entry name" value="PHOSPHATIDYLGLYCEROL LYSYLTRANSFERASE"/>
    <property type="match status" value="1"/>
</dbReference>
<sequence>MKNRIFNIAIIIITAVIFMFLVISTNGLENLIYQLKNVNCLWIILAILCMFIYWLLDSIILNILAKSLHIKQKIMESFRMTMIGQFFNSITPFYSGGQPAQVYFMMKKKIQCGTASSILAMKLIVYQCVLALYSLIIIILKCTFFKVKLTNFFYLAILGFSLNAVVILFLVLASINKKTTRVILRFVFLILNKIRVVKNTQKILERIEEELNNFNKNALLITQNFKILIIVSLVTAIQLTSYFIIPYFIYRSFNMNLAHFWNMVAAATFLNMVVTIIPLPGASGGSEGGFYLLFGMFFKGHTIVVAILIWRFITYYLCIVVGSIFTIKEKNYC</sequence>
<keyword evidence="6" id="KW-0046">Antibiotic resistance</keyword>
<name>A0ABT4D1H5_9CLOT</name>
<feature type="transmembrane region" description="Helical" evidence="6">
    <location>
        <begin position="260"/>
        <end position="283"/>
    </location>
</feature>
<keyword evidence="9" id="KW-1185">Reference proteome</keyword>
<comment type="catalytic activity">
    <reaction evidence="6">
        <text>L-lysyl-tRNA(Lys) + a 1,2-diacyl-sn-glycero-3-phospho-(1'-sn-glycerol) = a 1,2-diacyl-sn-glycero-3-phospho-1'-(3'-O-L-lysyl)-sn-glycerol + tRNA(Lys)</text>
        <dbReference type="Rhea" id="RHEA:10668"/>
        <dbReference type="Rhea" id="RHEA-COMP:9696"/>
        <dbReference type="Rhea" id="RHEA-COMP:9697"/>
        <dbReference type="ChEBI" id="CHEBI:64716"/>
        <dbReference type="ChEBI" id="CHEBI:75792"/>
        <dbReference type="ChEBI" id="CHEBI:78442"/>
        <dbReference type="ChEBI" id="CHEBI:78529"/>
        <dbReference type="EC" id="2.3.2.3"/>
    </reaction>
</comment>
<protein>
    <recommendedName>
        <fullName evidence="6">Phosphatidylglycerol lysyltransferase</fullName>
        <ecNumber evidence="6">2.3.2.3</ecNumber>
    </recommendedName>
    <alternativeName>
        <fullName evidence="6">Lysylphosphatidylglycerol synthase</fullName>
    </alternativeName>
</protein>
<comment type="subcellular location">
    <subcellularLocation>
        <location evidence="1 6">Cell membrane</location>
        <topology evidence="1 6">Multi-pass membrane protein</topology>
    </subcellularLocation>
</comment>
<keyword evidence="2" id="KW-1003">Cell membrane</keyword>
<dbReference type="Pfam" id="PF03706">
    <property type="entry name" value="LPG_synthase_TM"/>
    <property type="match status" value="1"/>
</dbReference>
<organism evidence="8 9">
    <name type="scientific">Clostridium aestuarii</name>
    <dbReference type="NCBI Taxonomy" id="338193"/>
    <lineage>
        <taxon>Bacteria</taxon>
        <taxon>Bacillati</taxon>
        <taxon>Bacillota</taxon>
        <taxon>Clostridia</taxon>
        <taxon>Eubacteriales</taxon>
        <taxon>Clostridiaceae</taxon>
        <taxon>Clostridium</taxon>
    </lineage>
</organism>